<proteinExistence type="predicted"/>
<organism evidence="3 4">
    <name type="scientific">Henosepilachna vigintioctopunctata</name>
    <dbReference type="NCBI Taxonomy" id="420089"/>
    <lineage>
        <taxon>Eukaryota</taxon>
        <taxon>Metazoa</taxon>
        <taxon>Ecdysozoa</taxon>
        <taxon>Arthropoda</taxon>
        <taxon>Hexapoda</taxon>
        <taxon>Insecta</taxon>
        <taxon>Pterygota</taxon>
        <taxon>Neoptera</taxon>
        <taxon>Endopterygota</taxon>
        <taxon>Coleoptera</taxon>
        <taxon>Polyphaga</taxon>
        <taxon>Cucujiformia</taxon>
        <taxon>Coccinelloidea</taxon>
        <taxon>Coccinellidae</taxon>
        <taxon>Epilachninae</taxon>
        <taxon>Epilachnini</taxon>
        <taxon>Henosepilachna</taxon>
    </lineage>
</organism>
<sequence length="109" mass="12829">MAKIENQETKPLLMHSRATEHMCYDRDQFISIMKLTDKRYVRMRHGTSVKVQGNWDSKDNIEYENNNELNDAKDIQQDKDDKPSEISDEEEDANSYKRIGKGILEDQYG</sequence>
<dbReference type="Pfam" id="PF22936">
    <property type="entry name" value="Pol_BBD"/>
    <property type="match status" value="1"/>
</dbReference>
<name>A0AAW1V514_9CUCU</name>
<keyword evidence="4" id="KW-1185">Reference proteome</keyword>
<comment type="caution">
    <text evidence="3">The sequence shown here is derived from an EMBL/GenBank/DDBJ whole genome shotgun (WGS) entry which is preliminary data.</text>
</comment>
<evidence type="ECO:0000313" key="3">
    <source>
        <dbReference type="EMBL" id="KAK9887255.1"/>
    </source>
</evidence>
<accession>A0AAW1V514</accession>
<reference evidence="3 4" key="1">
    <citation type="submission" date="2023-03" db="EMBL/GenBank/DDBJ databases">
        <title>Genome insight into feeding habits of ladybird beetles.</title>
        <authorList>
            <person name="Li H.-S."/>
            <person name="Huang Y.-H."/>
            <person name="Pang H."/>
        </authorList>
    </citation>
    <scope>NUCLEOTIDE SEQUENCE [LARGE SCALE GENOMIC DNA]</scope>
    <source>
        <strain evidence="3">SYSU_2023b</strain>
        <tissue evidence="3">Whole body</tissue>
    </source>
</reference>
<dbReference type="AlphaFoldDB" id="A0AAW1V514"/>
<dbReference type="InterPro" id="IPR054722">
    <property type="entry name" value="PolX-like_BBD"/>
</dbReference>
<feature type="compositionally biased region" description="Basic and acidic residues" evidence="1">
    <location>
        <begin position="70"/>
        <end position="85"/>
    </location>
</feature>
<evidence type="ECO:0000313" key="4">
    <source>
        <dbReference type="Proteomes" id="UP001431783"/>
    </source>
</evidence>
<dbReference type="Proteomes" id="UP001431783">
    <property type="component" value="Unassembled WGS sequence"/>
</dbReference>
<protein>
    <recommendedName>
        <fullName evidence="2">Retrovirus-related Pol polyprotein from transposon TNT 1-94-like beta-barrel domain-containing protein</fullName>
    </recommendedName>
</protein>
<gene>
    <name evidence="3" type="ORF">WA026_021106</name>
</gene>
<feature type="region of interest" description="Disordered" evidence="1">
    <location>
        <begin position="52"/>
        <end position="109"/>
    </location>
</feature>
<dbReference type="EMBL" id="JARQZJ010000106">
    <property type="protein sequence ID" value="KAK9887255.1"/>
    <property type="molecule type" value="Genomic_DNA"/>
</dbReference>
<evidence type="ECO:0000256" key="1">
    <source>
        <dbReference type="SAM" id="MobiDB-lite"/>
    </source>
</evidence>
<evidence type="ECO:0000259" key="2">
    <source>
        <dbReference type="Pfam" id="PF22936"/>
    </source>
</evidence>
<feature type="domain" description="Retrovirus-related Pol polyprotein from transposon TNT 1-94-like beta-barrel" evidence="2">
    <location>
        <begin position="14"/>
        <end position="54"/>
    </location>
</feature>